<sequence length="89" mass="10049">MSRGRDILRQQVWLYEGPTGSAPELERRENKHRRGHERKRKAAERITPRKGVERRRPQRPGPRQVGGQSAGGRGGESEALAERGRGGWG</sequence>
<feature type="compositionally biased region" description="Basic and acidic residues" evidence="1">
    <location>
        <begin position="43"/>
        <end position="55"/>
    </location>
</feature>
<feature type="compositionally biased region" description="Basic and acidic residues" evidence="1">
    <location>
        <begin position="80"/>
        <end position="89"/>
    </location>
</feature>
<feature type="non-terminal residue" evidence="2">
    <location>
        <position position="89"/>
    </location>
</feature>
<proteinExistence type="predicted"/>
<feature type="region of interest" description="Disordered" evidence="1">
    <location>
        <begin position="15"/>
        <end position="89"/>
    </location>
</feature>
<feature type="compositionally biased region" description="Basic residues" evidence="1">
    <location>
        <begin position="30"/>
        <end position="42"/>
    </location>
</feature>
<keyword evidence="3" id="KW-1185">Reference proteome</keyword>
<organism evidence="2 3">
    <name type="scientific">Rangifer tarandus platyrhynchus</name>
    <name type="common">Svalbard reindeer</name>
    <dbReference type="NCBI Taxonomy" id="3082113"/>
    <lineage>
        <taxon>Eukaryota</taxon>
        <taxon>Metazoa</taxon>
        <taxon>Chordata</taxon>
        <taxon>Craniata</taxon>
        <taxon>Vertebrata</taxon>
        <taxon>Euteleostomi</taxon>
        <taxon>Mammalia</taxon>
        <taxon>Eutheria</taxon>
        <taxon>Laurasiatheria</taxon>
        <taxon>Artiodactyla</taxon>
        <taxon>Ruminantia</taxon>
        <taxon>Pecora</taxon>
        <taxon>Cervidae</taxon>
        <taxon>Odocoileinae</taxon>
        <taxon>Rangifer</taxon>
    </lineage>
</organism>
<evidence type="ECO:0000313" key="2">
    <source>
        <dbReference type="EMBL" id="CAI9160199.1"/>
    </source>
</evidence>
<dbReference type="EMBL" id="OX459938">
    <property type="protein sequence ID" value="CAI9160199.1"/>
    <property type="molecule type" value="Genomic_DNA"/>
</dbReference>
<protein>
    <submittedName>
        <fullName evidence="2">Uncharacterized protein</fullName>
    </submittedName>
</protein>
<evidence type="ECO:0000313" key="3">
    <source>
        <dbReference type="Proteomes" id="UP001176941"/>
    </source>
</evidence>
<gene>
    <name evidence="2" type="ORF">MRATA1EN1_LOCUS9161</name>
</gene>
<name>A0ABN8YKE7_RANTA</name>
<dbReference type="Proteomes" id="UP001176941">
    <property type="component" value="Chromosome 2"/>
</dbReference>
<evidence type="ECO:0000256" key="1">
    <source>
        <dbReference type="SAM" id="MobiDB-lite"/>
    </source>
</evidence>
<reference evidence="2" key="1">
    <citation type="submission" date="2023-04" db="EMBL/GenBank/DDBJ databases">
        <authorList>
            <consortium name="ELIXIR-Norway"/>
        </authorList>
    </citation>
    <scope>NUCLEOTIDE SEQUENCE [LARGE SCALE GENOMIC DNA]</scope>
</reference>
<accession>A0ABN8YKE7</accession>